<protein>
    <submittedName>
        <fullName evidence="4">Tetratricopeptide repeat family protein</fullName>
    </submittedName>
</protein>
<gene>
    <name evidence="4" type="ORF">SULYE_0833</name>
</gene>
<keyword evidence="2 3" id="KW-0802">TPR repeat</keyword>
<evidence type="ECO:0000313" key="5">
    <source>
        <dbReference type="Proteomes" id="UP000005540"/>
    </source>
</evidence>
<dbReference type="PROSITE" id="PS50005">
    <property type="entry name" value="TPR"/>
    <property type="match status" value="1"/>
</dbReference>
<dbReference type="InterPro" id="IPR013105">
    <property type="entry name" value="TPR_2"/>
</dbReference>
<organism evidence="4 5">
    <name type="scientific">Sulfurihydrogenibium yellowstonense SS-5</name>
    <dbReference type="NCBI Taxonomy" id="432331"/>
    <lineage>
        <taxon>Bacteria</taxon>
        <taxon>Pseudomonadati</taxon>
        <taxon>Aquificota</taxon>
        <taxon>Aquificia</taxon>
        <taxon>Aquificales</taxon>
        <taxon>Hydrogenothermaceae</taxon>
        <taxon>Sulfurihydrogenibium</taxon>
    </lineage>
</organism>
<reference evidence="4 5" key="1">
    <citation type="submission" date="2009-04" db="EMBL/GenBank/DDBJ databases">
        <authorList>
            <person name="Reysenbach A.-L."/>
            <person name="Heidelberg J.F."/>
            <person name="Nelson W.C."/>
        </authorList>
    </citation>
    <scope>NUCLEOTIDE SEQUENCE [LARGE SCALE GENOMIC DNA]</scope>
    <source>
        <strain evidence="4 5">SS-5</strain>
    </source>
</reference>
<evidence type="ECO:0000256" key="2">
    <source>
        <dbReference type="ARBA" id="ARBA00022803"/>
    </source>
</evidence>
<dbReference type="PANTHER" id="PTHR44186:SF1">
    <property type="entry name" value="BARDET-BIEDL SYNDROME 4 PROTEIN"/>
    <property type="match status" value="1"/>
</dbReference>
<dbReference type="AlphaFoldDB" id="C4FJT3"/>
<dbReference type="Pfam" id="PF13174">
    <property type="entry name" value="TPR_6"/>
    <property type="match status" value="1"/>
</dbReference>
<dbReference type="SMART" id="SM00028">
    <property type="entry name" value="TPR"/>
    <property type="match status" value="9"/>
</dbReference>
<dbReference type="RefSeq" id="WP_007546700.1">
    <property type="nucleotide sequence ID" value="NZ_ABZS01000066.1"/>
</dbReference>
<evidence type="ECO:0000256" key="3">
    <source>
        <dbReference type="PROSITE-ProRule" id="PRU00339"/>
    </source>
</evidence>
<keyword evidence="1" id="KW-0677">Repeat</keyword>
<dbReference type="InterPro" id="IPR011990">
    <property type="entry name" value="TPR-like_helical_dom_sf"/>
</dbReference>
<dbReference type="PANTHER" id="PTHR44186">
    <property type="match status" value="1"/>
</dbReference>
<proteinExistence type="predicted"/>
<evidence type="ECO:0000256" key="1">
    <source>
        <dbReference type="ARBA" id="ARBA00022737"/>
    </source>
</evidence>
<dbReference type="Proteomes" id="UP000005540">
    <property type="component" value="Unassembled WGS sequence"/>
</dbReference>
<accession>C4FJT3</accession>
<dbReference type="Gene3D" id="1.25.40.10">
    <property type="entry name" value="Tetratricopeptide repeat domain"/>
    <property type="match status" value="5"/>
</dbReference>
<dbReference type="Pfam" id="PF07719">
    <property type="entry name" value="TPR_2"/>
    <property type="match status" value="1"/>
</dbReference>
<sequence>MKVRIPFYFSIFCHSKAGKEFSFLPLKKALNSKSLELFPQNDKESLIKLNIILVLVLTLFFCSYAEVKVPEVVFPLEITTKITEEKPYLEPPNTLELKTLNEELNITQYIKPKKPTDVKLPVLTIEKPTAYLGIPPSNALLSDAIDYYNKGDLLFAESNLEKFIEKYKDHKNLFYAYYLLGVVKYNLGKYPGAESNLSKSCEILKTKEACLSSAIVNIILGDQEKAKSLLSQLDKDIDVSFYNQVINLLSGGKADFNNINCDNLDVGSIEYCQYIQKYYNFSVGNFLKALKIKYTGKNKQLMYDSILMDGFSYYYTGVYQNASGKFNLTLKENTNGYVYNLALYGKALIDSNNIDDYAGVLQSRDELLAHYLYIKLANERFKKGNYLDAFIYFQNAIKLTDKNKTYLKLAIATSLYNLKNYDYALKLFSDLTTETNDPEVFYYAGITAYAVKDFVKAERFLNKALESKDSEIKKKALMYLAEIYLMNKDDENFVNTASQLKEFDKTYAYDLLGWYFYLNGDYQNAFKAFKDPYMKAVSAFNAGDLEAVKNIIQNRNDRKSKFLLVYVYIKENDLEKAREVLRELLNGDDLIAKKAYYLYAYTFFSSGDFVRASQEFSKFLEKYKNDDDIYTRKALLRLADSYYNLGERDLAVNIYKDFITKYSGTKDSIDAAYNLIILESKGSSEDVESMIKSFLTKYPKYPLANILKIQLAEIYQNKGKIENAIKIYQEVAAVNSKESALATYKLAESYYKLNQLDKAKQVLIDYLNTNNEEYKLLSKLLLAEIYEKQNDLDNSIKIYEELKENDDVKFKLAKILLQKGDYDKALTYFKELLEKHPEKVNEISFYIGKTYYLMNDKKDAVSYLENGTKSSNYNDAAVSYYLLGMIYNKENPNKALNYFLNGIYLYPSSKDITAKSRIEAAKILLKAEKRKEASCLLTPLQNYEDENIKNTAINILKDLPKCAR</sequence>
<dbReference type="Pfam" id="PF14559">
    <property type="entry name" value="TPR_19"/>
    <property type="match status" value="1"/>
</dbReference>
<dbReference type="SUPFAM" id="SSF48452">
    <property type="entry name" value="TPR-like"/>
    <property type="match status" value="4"/>
</dbReference>
<name>C4FJT3_9AQUI</name>
<dbReference type="Pfam" id="PF13181">
    <property type="entry name" value="TPR_8"/>
    <property type="match status" value="1"/>
</dbReference>
<comment type="caution">
    <text evidence="4">The sequence shown here is derived from an EMBL/GenBank/DDBJ whole genome shotgun (WGS) entry which is preliminary data.</text>
</comment>
<dbReference type="EMBL" id="ABZS01000066">
    <property type="protein sequence ID" value="EEP60671.1"/>
    <property type="molecule type" value="Genomic_DNA"/>
</dbReference>
<feature type="repeat" description="TPR" evidence="3">
    <location>
        <begin position="806"/>
        <end position="839"/>
    </location>
</feature>
<evidence type="ECO:0000313" key="4">
    <source>
        <dbReference type="EMBL" id="EEP60671.1"/>
    </source>
</evidence>
<keyword evidence="5" id="KW-1185">Reference proteome</keyword>
<dbReference type="InterPro" id="IPR019734">
    <property type="entry name" value="TPR_rpt"/>
</dbReference>